<proteinExistence type="predicted"/>
<dbReference type="AlphaFoldDB" id="A0A9W6Q8X8"/>
<comment type="caution">
    <text evidence="2">The sequence shown here is derived from an EMBL/GenBank/DDBJ whole genome shotgun (WGS) entry which is preliminary data.</text>
</comment>
<evidence type="ECO:0000313" key="3">
    <source>
        <dbReference type="Proteomes" id="UP001165041"/>
    </source>
</evidence>
<feature type="region of interest" description="Disordered" evidence="1">
    <location>
        <begin position="1"/>
        <end position="54"/>
    </location>
</feature>
<name>A0A9W6Q8X8_9ACTN</name>
<evidence type="ECO:0000313" key="2">
    <source>
        <dbReference type="EMBL" id="GLW71909.1"/>
    </source>
</evidence>
<accession>A0A9W6Q8X8</accession>
<evidence type="ECO:0000256" key="1">
    <source>
        <dbReference type="SAM" id="MobiDB-lite"/>
    </source>
</evidence>
<reference evidence="2" key="1">
    <citation type="submission" date="2023-02" db="EMBL/GenBank/DDBJ databases">
        <title>Kitasatospora phosalacinea NBRC 14627.</title>
        <authorList>
            <person name="Ichikawa N."/>
            <person name="Sato H."/>
            <person name="Tonouchi N."/>
        </authorList>
    </citation>
    <scope>NUCLEOTIDE SEQUENCE</scope>
    <source>
        <strain evidence="2">NBRC 14627</strain>
    </source>
</reference>
<dbReference type="EMBL" id="BSSA01000014">
    <property type="protein sequence ID" value="GLW71909.1"/>
    <property type="molecule type" value="Genomic_DNA"/>
</dbReference>
<dbReference type="Proteomes" id="UP001165041">
    <property type="component" value="Unassembled WGS sequence"/>
</dbReference>
<sequence>MEYEEENGKPVPPTFHYHRDGRTRSGPGATPRGAGPGPAGKNSGGFSRVRVENP</sequence>
<protein>
    <submittedName>
        <fullName evidence="2">Uncharacterized protein</fullName>
    </submittedName>
</protein>
<organism evidence="2 3">
    <name type="scientific">Kitasatospora phosalacinea</name>
    <dbReference type="NCBI Taxonomy" id="2065"/>
    <lineage>
        <taxon>Bacteria</taxon>
        <taxon>Bacillati</taxon>
        <taxon>Actinomycetota</taxon>
        <taxon>Actinomycetes</taxon>
        <taxon>Kitasatosporales</taxon>
        <taxon>Streptomycetaceae</taxon>
        <taxon>Kitasatospora</taxon>
    </lineage>
</organism>
<gene>
    <name evidence="2" type="ORF">Kpho02_42080</name>
</gene>